<dbReference type="Gene3D" id="1.10.10.10">
    <property type="entry name" value="Winged helix-like DNA-binding domain superfamily/Winged helix DNA-binding domain"/>
    <property type="match status" value="1"/>
</dbReference>
<evidence type="ECO:0000256" key="2">
    <source>
        <dbReference type="PROSITE-ProRule" id="PRU00339"/>
    </source>
</evidence>
<dbReference type="InterPro" id="IPR001867">
    <property type="entry name" value="OmpR/PhoB-type_DNA-bd"/>
</dbReference>
<dbReference type="Pfam" id="PF00486">
    <property type="entry name" value="Trans_reg_C"/>
    <property type="match status" value="1"/>
</dbReference>
<dbReference type="RefSeq" id="WP_184334186.1">
    <property type="nucleotide sequence ID" value="NZ_JACHHZ010000004.1"/>
</dbReference>
<feature type="domain" description="OmpR/PhoB-type" evidence="5">
    <location>
        <begin position="22"/>
        <end position="120"/>
    </location>
</feature>
<dbReference type="InterPro" id="IPR019734">
    <property type="entry name" value="TPR_rpt"/>
</dbReference>
<dbReference type="Gene3D" id="1.25.40.10">
    <property type="entry name" value="Tetratricopeptide repeat domain"/>
    <property type="match status" value="2"/>
</dbReference>
<dbReference type="PANTHER" id="PTHR12558">
    <property type="entry name" value="CELL DIVISION CYCLE 16,23,27"/>
    <property type="match status" value="1"/>
</dbReference>
<sequence>MDKDSIIRRQTTGDTWLTAAEMSSFRLSEWVVDPGLNQLRQADAVIQLEPRTMEVLCVLAQRPQKTVSRDTLMETVWSGRVVVDEVISRAVVQLRQALGDDPKAPRILQTVRGRGYRLIATPLPIESPSVSALTETIPLPPIDAVLPPKRRHWMAVAATLVLTLLAGVSWFQVSNSGAARVNSIAVLPLANLTGDPTQQIVVDGLSEALITSLARAPDLKVIARGSVYALRPDIDPIEAGRRLGVEAIVQGSVRQADERLRVAVRVVHTRDARVLWSDEYAGPVSADDMQIEQALVAGVLTGIDADEAVRRMAAAGDAALDPFAHRLYLEGQHLLNRRTPESVTLAVERFQQAINADPDDARLHAALAQAHLLRSYWSNSSAGEVVPLARAAANRAIELDSTVAGAHAVLGSIAYQYDWNWSDAEHLFRRALRLEPNDAAAHLQFANMLQWAGRFGEAREEYRRARELDPLSMIIYASSAAPDMLSGRYQEAENILRGVLELDPTFAFANNNLALLKTLSGDLENGISLYEDAQKRFGRDSSYASLGYAYGMAGRTKEARDVLSSLKYEAAQRPVSAYMLALVHLGLNEREAALAQLNAAVSAHDDYLIWARVDPRLHRVRQEPEFQKILRTVGLGEEAPRLAKSDAAQKVSGL</sequence>
<dbReference type="Pfam" id="PF14559">
    <property type="entry name" value="TPR_19"/>
    <property type="match status" value="1"/>
</dbReference>
<dbReference type="PROSITE" id="PS51755">
    <property type="entry name" value="OMPR_PHOB"/>
    <property type="match status" value="1"/>
</dbReference>
<dbReference type="InterPro" id="IPR016032">
    <property type="entry name" value="Sig_transdc_resp-reg_C-effctor"/>
</dbReference>
<feature type="repeat" description="TPR" evidence="2">
    <location>
        <begin position="439"/>
        <end position="472"/>
    </location>
</feature>
<name>A0A841HSD3_9GAMM</name>
<keyword evidence="4" id="KW-0472">Membrane</keyword>
<evidence type="ECO:0000256" key="4">
    <source>
        <dbReference type="SAM" id="Phobius"/>
    </source>
</evidence>
<keyword evidence="7" id="KW-1185">Reference proteome</keyword>
<dbReference type="PANTHER" id="PTHR12558:SF13">
    <property type="entry name" value="CELL DIVISION CYCLE PROTEIN 27 HOMOLOG"/>
    <property type="match status" value="1"/>
</dbReference>
<dbReference type="SMART" id="SM00862">
    <property type="entry name" value="Trans_reg_C"/>
    <property type="match status" value="1"/>
</dbReference>
<dbReference type="GO" id="GO:0006355">
    <property type="term" value="P:regulation of DNA-templated transcription"/>
    <property type="evidence" value="ECO:0007669"/>
    <property type="project" value="InterPro"/>
</dbReference>
<feature type="transmembrane region" description="Helical" evidence="4">
    <location>
        <begin position="153"/>
        <end position="173"/>
    </location>
</feature>
<dbReference type="SMART" id="SM00028">
    <property type="entry name" value="TPR"/>
    <property type="match status" value="4"/>
</dbReference>
<evidence type="ECO:0000256" key="3">
    <source>
        <dbReference type="PROSITE-ProRule" id="PRU01091"/>
    </source>
</evidence>
<dbReference type="GO" id="GO:0003677">
    <property type="term" value="F:DNA binding"/>
    <property type="evidence" value="ECO:0007669"/>
    <property type="project" value="UniProtKB-UniRule"/>
</dbReference>
<dbReference type="AlphaFoldDB" id="A0A841HSD3"/>
<feature type="DNA-binding region" description="OmpR/PhoB-type" evidence="3">
    <location>
        <begin position="22"/>
        <end position="120"/>
    </location>
</feature>
<evidence type="ECO:0000313" key="6">
    <source>
        <dbReference type="EMBL" id="MBB6094785.1"/>
    </source>
</evidence>
<proteinExistence type="predicted"/>
<dbReference type="Gene3D" id="3.40.50.10610">
    <property type="entry name" value="ABC-type transport auxiliary lipoprotein component"/>
    <property type="match status" value="1"/>
</dbReference>
<dbReference type="SUPFAM" id="SSF48452">
    <property type="entry name" value="TPR-like"/>
    <property type="match status" value="2"/>
</dbReference>
<accession>A0A841HSD3</accession>
<keyword evidence="1 3" id="KW-0238">DNA-binding</keyword>
<dbReference type="NCBIfam" id="NF047558">
    <property type="entry name" value="TPR_END_plus"/>
    <property type="match status" value="1"/>
</dbReference>
<reference evidence="6 7" key="1">
    <citation type="submission" date="2020-08" db="EMBL/GenBank/DDBJ databases">
        <title>Genomic Encyclopedia of Type Strains, Phase IV (KMG-IV): sequencing the most valuable type-strain genomes for metagenomic binning, comparative biology and taxonomic classification.</title>
        <authorList>
            <person name="Goeker M."/>
        </authorList>
    </citation>
    <scope>NUCLEOTIDE SEQUENCE [LARGE SCALE GENOMIC DNA]</scope>
    <source>
        <strain evidence="6 7">DSM 26723</strain>
    </source>
</reference>
<dbReference type="InterPro" id="IPR036388">
    <property type="entry name" value="WH-like_DNA-bd_sf"/>
</dbReference>
<keyword evidence="4" id="KW-1133">Transmembrane helix</keyword>
<dbReference type="EMBL" id="JACHHZ010000004">
    <property type="protein sequence ID" value="MBB6094785.1"/>
    <property type="molecule type" value="Genomic_DNA"/>
</dbReference>
<evidence type="ECO:0000256" key="1">
    <source>
        <dbReference type="ARBA" id="ARBA00023125"/>
    </source>
</evidence>
<dbReference type="InterPro" id="IPR011990">
    <property type="entry name" value="TPR-like_helical_dom_sf"/>
</dbReference>
<dbReference type="SUPFAM" id="SSF46894">
    <property type="entry name" value="C-terminal effector domain of the bipartite response regulators"/>
    <property type="match status" value="1"/>
</dbReference>
<protein>
    <submittedName>
        <fullName evidence="6">TolB-like protein/DNA-binding winged helix-turn-helix (WHTH) protein/Flp pilus assembly protein TadD</fullName>
    </submittedName>
</protein>
<organism evidence="6 7">
    <name type="scientific">Povalibacter uvarum</name>
    <dbReference type="NCBI Taxonomy" id="732238"/>
    <lineage>
        <taxon>Bacteria</taxon>
        <taxon>Pseudomonadati</taxon>
        <taxon>Pseudomonadota</taxon>
        <taxon>Gammaproteobacteria</taxon>
        <taxon>Steroidobacterales</taxon>
        <taxon>Steroidobacteraceae</taxon>
        <taxon>Povalibacter</taxon>
    </lineage>
</organism>
<evidence type="ECO:0000259" key="5">
    <source>
        <dbReference type="PROSITE" id="PS51755"/>
    </source>
</evidence>
<keyword evidence="2" id="KW-0802">TPR repeat</keyword>
<evidence type="ECO:0000313" key="7">
    <source>
        <dbReference type="Proteomes" id="UP000588068"/>
    </source>
</evidence>
<dbReference type="Proteomes" id="UP000588068">
    <property type="component" value="Unassembled WGS sequence"/>
</dbReference>
<dbReference type="PROSITE" id="PS50005">
    <property type="entry name" value="TPR"/>
    <property type="match status" value="1"/>
</dbReference>
<dbReference type="GO" id="GO:0000160">
    <property type="term" value="P:phosphorelay signal transduction system"/>
    <property type="evidence" value="ECO:0007669"/>
    <property type="project" value="InterPro"/>
</dbReference>
<comment type="caution">
    <text evidence="6">The sequence shown here is derived from an EMBL/GenBank/DDBJ whole genome shotgun (WGS) entry which is preliminary data.</text>
</comment>
<keyword evidence="4" id="KW-0812">Transmembrane</keyword>
<dbReference type="CDD" id="cd00383">
    <property type="entry name" value="trans_reg_C"/>
    <property type="match status" value="1"/>
</dbReference>
<gene>
    <name evidence="6" type="ORF">HNQ60_003672</name>
</gene>